<sequence length="159" mass="18472">MPWTSNEKPMLTVNDKTAKRHVIFLHYKKFYQALKSLAVVSNCLVAETMSPDQLNRVVNRTDILYLIYRYMVEFDHHDAASELKRHIRETREMAAVPSGALMSLVKWGLMTIGAEMRAHCDCDITLPPLINDYQYVQRSRAVENTEKSLTWCLTFQYIA</sequence>
<dbReference type="EMBL" id="JYDP01000051">
    <property type="protein sequence ID" value="KRZ11315.1"/>
    <property type="molecule type" value="Genomic_DNA"/>
</dbReference>
<proteinExistence type="predicted"/>
<evidence type="ECO:0000313" key="1">
    <source>
        <dbReference type="EMBL" id="KRZ11315.1"/>
    </source>
</evidence>
<gene>
    <name evidence="1" type="ORF">T11_10807</name>
</gene>
<dbReference type="Gene3D" id="1.20.960.30">
    <property type="match status" value="1"/>
</dbReference>
<organism evidence="1 2">
    <name type="scientific">Trichinella zimbabwensis</name>
    <dbReference type="NCBI Taxonomy" id="268475"/>
    <lineage>
        <taxon>Eukaryota</taxon>
        <taxon>Metazoa</taxon>
        <taxon>Ecdysozoa</taxon>
        <taxon>Nematoda</taxon>
        <taxon>Enoplea</taxon>
        <taxon>Dorylaimia</taxon>
        <taxon>Trichinellida</taxon>
        <taxon>Trichinellidae</taxon>
        <taxon>Trichinella</taxon>
    </lineage>
</organism>
<dbReference type="Proteomes" id="UP000055024">
    <property type="component" value="Unassembled WGS sequence"/>
</dbReference>
<dbReference type="AlphaFoldDB" id="A0A0V1HKL2"/>
<evidence type="ECO:0000313" key="2">
    <source>
        <dbReference type="Proteomes" id="UP000055024"/>
    </source>
</evidence>
<name>A0A0V1HKL2_9BILA</name>
<dbReference type="Pfam" id="PF08513">
    <property type="entry name" value="LisH"/>
    <property type="match status" value="1"/>
</dbReference>
<protein>
    <submittedName>
        <fullName evidence="1">Uncharacterized protein</fullName>
    </submittedName>
</protein>
<comment type="caution">
    <text evidence="1">The sequence shown here is derived from an EMBL/GenBank/DDBJ whole genome shotgun (WGS) entry which is preliminary data.</text>
</comment>
<reference evidence="1 2" key="1">
    <citation type="submission" date="2015-01" db="EMBL/GenBank/DDBJ databases">
        <title>Evolution of Trichinella species and genotypes.</title>
        <authorList>
            <person name="Korhonen P.K."/>
            <person name="Edoardo P."/>
            <person name="Giuseppe L.R."/>
            <person name="Gasser R.B."/>
        </authorList>
    </citation>
    <scope>NUCLEOTIDE SEQUENCE [LARGE SCALE GENOMIC DNA]</scope>
    <source>
        <strain evidence="1">ISS1029</strain>
    </source>
</reference>
<keyword evidence="2" id="KW-1185">Reference proteome</keyword>
<accession>A0A0V1HKL2</accession>
<dbReference type="OrthoDB" id="5913102at2759"/>
<dbReference type="InterPro" id="IPR006594">
    <property type="entry name" value="LisH"/>
</dbReference>
<dbReference type="PROSITE" id="PS50896">
    <property type="entry name" value="LISH"/>
    <property type="match status" value="1"/>
</dbReference>